<dbReference type="SUPFAM" id="SSF53756">
    <property type="entry name" value="UDP-Glycosyltransferase/glycogen phosphorylase"/>
    <property type="match status" value="1"/>
</dbReference>
<feature type="region of interest" description="Disordered" evidence="2">
    <location>
        <begin position="77"/>
        <end position="114"/>
    </location>
</feature>
<keyword evidence="5" id="KW-1185">Reference proteome</keyword>
<dbReference type="InterPro" id="IPR000477">
    <property type="entry name" value="RT_dom"/>
</dbReference>
<dbReference type="PANTHER" id="PTHR11926">
    <property type="entry name" value="GLUCOSYL/GLUCURONOSYL TRANSFERASES"/>
    <property type="match status" value="1"/>
</dbReference>
<dbReference type="PROSITE" id="PS50878">
    <property type="entry name" value="RT_POL"/>
    <property type="match status" value="1"/>
</dbReference>
<reference evidence="4 5" key="1">
    <citation type="submission" date="2018-09" db="EMBL/GenBank/DDBJ databases">
        <title>A high-quality reference genome of wild soybean provides a powerful tool to mine soybean genomes.</title>
        <authorList>
            <person name="Xie M."/>
            <person name="Chung C.Y.L."/>
            <person name="Li M.-W."/>
            <person name="Wong F.-L."/>
            <person name="Chan T.-F."/>
            <person name="Lam H.-M."/>
        </authorList>
    </citation>
    <scope>NUCLEOTIDE SEQUENCE [LARGE SCALE GENOMIC DNA]</scope>
    <source>
        <strain evidence="5">cv. W05</strain>
        <tissue evidence="4">Hypocotyl of etiolated seedlings</tissue>
    </source>
</reference>
<evidence type="ECO:0000256" key="1">
    <source>
        <dbReference type="ARBA" id="ARBA00009995"/>
    </source>
</evidence>
<dbReference type="GO" id="GO:0080043">
    <property type="term" value="F:quercetin 3-O-glucosyltransferase activity"/>
    <property type="evidence" value="ECO:0007669"/>
    <property type="project" value="TreeGrafter"/>
</dbReference>
<keyword evidence="4" id="KW-0808">Transferase</keyword>
<dbReference type="InterPro" id="IPR043502">
    <property type="entry name" value="DNA/RNA_pol_sf"/>
</dbReference>
<protein>
    <submittedName>
        <fullName evidence="4">7-deoxyloganetin glucosyltransferase</fullName>
    </submittedName>
</protein>
<dbReference type="PANTHER" id="PTHR11926:SF1188">
    <property type="entry name" value="FAMILY PROTEIN, PUTATIVE-RELATED"/>
    <property type="match status" value="1"/>
</dbReference>
<comment type="caution">
    <text evidence="4">The sequence shown here is derived from an EMBL/GenBank/DDBJ whole genome shotgun (WGS) entry which is preliminary data.</text>
</comment>
<dbReference type="AlphaFoldDB" id="A0A445H5Q0"/>
<feature type="domain" description="Reverse transcriptase" evidence="3">
    <location>
        <begin position="342"/>
        <end position="599"/>
    </location>
</feature>
<name>A0A445H5Q0_GLYSO</name>
<evidence type="ECO:0000313" key="5">
    <source>
        <dbReference type="Proteomes" id="UP000289340"/>
    </source>
</evidence>
<dbReference type="Proteomes" id="UP000289340">
    <property type="component" value="Chromosome 14"/>
</dbReference>
<dbReference type="EMBL" id="QZWG01000014">
    <property type="protein sequence ID" value="RZB69000.1"/>
    <property type="molecule type" value="Genomic_DNA"/>
</dbReference>
<dbReference type="GO" id="GO:0080044">
    <property type="term" value="F:quercetin 7-O-glucosyltransferase activity"/>
    <property type="evidence" value="ECO:0007669"/>
    <property type="project" value="TreeGrafter"/>
</dbReference>
<evidence type="ECO:0000256" key="2">
    <source>
        <dbReference type="SAM" id="MobiDB-lite"/>
    </source>
</evidence>
<dbReference type="CDD" id="cd01650">
    <property type="entry name" value="RT_nLTR_like"/>
    <property type="match status" value="1"/>
</dbReference>
<comment type="similarity">
    <text evidence="1">Belongs to the UDP-glycosyltransferase family.</text>
</comment>
<dbReference type="Pfam" id="PF00078">
    <property type="entry name" value="RVT_1"/>
    <property type="match status" value="1"/>
</dbReference>
<accession>A0A445H5Q0</accession>
<feature type="region of interest" description="Disordered" evidence="2">
    <location>
        <begin position="23"/>
        <end position="50"/>
    </location>
</feature>
<organism evidence="4 5">
    <name type="scientific">Glycine soja</name>
    <name type="common">Wild soybean</name>
    <dbReference type="NCBI Taxonomy" id="3848"/>
    <lineage>
        <taxon>Eukaryota</taxon>
        <taxon>Viridiplantae</taxon>
        <taxon>Streptophyta</taxon>
        <taxon>Embryophyta</taxon>
        <taxon>Tracheophyta</taxon>
        <taxon>Spermatophyta</taxon>
        <taxon>Magnoliopsida</taxon>
        <taxon>eudicotyledons</taxon>
        <taxon>Gunneridae</taxon>
        <taxon>Pentapetalae</taxon>
        <taxon>rosids</taxon>
        <taxon>fabids</taxon>
        <taxon>Fabales</taxon>
        <taxon>Fabaceae</taxon>
        <taxon>Papilionoideae</taxon>
        <taxon>50 kb inversion clade</taxon>
        <taxon>NPAAA clade</taxon>
        <taxon>indigoferoid/millettioid clade</taxon>
        <taxon>Phaseoleae</taxon>
        <taxon>Glycine</taxon>
        <taxon>Glycine subgen. Soja</taxon>
    </lineage>
</organism>
<evidence type="ECO:0000313" key="4">
    <source>
        <dbReference type="EMBL" id="RZB69000.1"/>
    </source>
</evidence>
<gene>
    <name evidence="4" type="ORF">D0Y65_038685</name>
</gene>
<dbReference type="SUPFAM" id="SSF56672">
    <property type="entry name" value="DNA/RNA polymerases"/>
    <property type="match status" value="1"/>
</dbReference>
<sequence>MVLLMSSMHISTELLHLSMSSSSSTRSLDHLTHMKHKRHRTENGNDSGKVVGNSFQSVDINKELSLWHVKFDQFKRQQSGSGNADGENFSQQEEEENVDGGEMHKKKKKKKQEVESLHNIDSTVKFGVREADGKHVSFRIPRIEKCSSMLDNLVGSLDLPKSKIFWWLNFRLKDLPSFIRTIDPNDFMLEYLIEVAARVRSASAIVFDTFDELERNAMNGLSSMLPFLCTIGLFPLLLNQSPQNNFASLGSNLWKEDPKCLEWLESKESESVVYVNFGSITVMSAEQLLEFAWGLANSKKPFLWIIRPDLLIGGSVILSSEFVNETKDRSLIANQPTNCRYIYNEWEIGIEIDTNVKREEVEKLVNDLMVGGLRKVMPGLIDERQSASIKDRHILHGTIILNEVVEEAKRCKKPTLVFKVDFEKAYDSVSWSFLEYMLDRMGFCLKWRKWINVCLQSATISILINGSPTKEFAPTRGLRQGDPLAPLLFNIVAEDLTGMMRTTITKDLYRSYLVGKQKEPVNILQYADDTVFVGKASWDNVIVLTAMLRGFEMASGLKINFSKSHVGIFGDDTNWVHDAAHFLNCRHMETPFYYLGIPIGAKPSSCLVWEPLIKKYEAKLSKWNQKILSMAGKEFSMGGGGSYELKKIAWVKWDVICLPKEVGGIGIKDISRFNAALMGRWIWALSSNQNQLWVRILTSKYGGWADLSNGRDKVWHSQWWRDLRKLFQQPEFSSIHQHMVWKVGGGDKCWTSCLRYLKKGGLN</sequence>
<evidence type="ECO:0000259" key="3">
    <source>
        <dbReference type="PROSITE" id="PS50878"/>
    </source>
</evidence>
<dbReference type="Gene3D" id="3.40.50.2000">
    <property type="entry name" value="Glycogen Phosphorylase B"/>
    <property type="match status" value="2"/>
</dbReference>
<proteinExistence type="inferred from homology"/>